<evidence type="ECO:0000313" key="1">
    <source>
        <dbReference type="EMBL" id="RCN29817.1"/>
    </source>
</evidence>
<name>A0A368FI16_ANCCA</name>
<dbReference type="Proteomes" id="UP000252519">
    <property type="component" value="Unassembled WGS sequence"/>
</dbReference>
<keyword evidence="2" id="KW-1185">Reference proteome</keyword>
<comment type="caution">
    <text evidence="1">The sequence shown here is derived from an EMBL/GenBank/DDBJ whole genome shotgun (WGS) entry which is preliminary data.</text>
</comment>
<reference evidence="1 2" key="1">
    <citation type="submission" date="2014-10" db="EMBL/GenBank/DDBJ databases">
        <title>Draft genome of the hookworm Ancylostoma caninum.</title>
        <authorList>
            <person name="Mitreva M."/>
        </authorList>
    </citation>
    <scope>NUCLEOTIDE SEQUENCE [LARGE SCALE GENOMIC DNA]</scope>
    <source>
        <strain evidence="1 2">Baltimore</strain>
    </source>
</reference>
<dbReference type="EMBL" id="JOJR01001770">
    <property type="protein sequence ID" value="RCN29817.1"/>
    <property type="molecule type" value="Genomic_DNA"/>
</dbReference>
<evidence type="ECO:0000313" key="2">
    <source>
        <dbReference type="Proteomes" id="UP000252519"/>
    </source>
</evidence>
<proteinExistence type="predicted"/>
<protein>
    <submittedName>
        <fullName evidence="1">Uncharacterized protein</fullName>
    </submittedName>
</protein>
<sequence length="31" mass="3372">MSLVTIPGQDQEESTTFRMASVGPTVLSLIY</sequence>
<accession>A0A368FI16</accession>
<dbReference type="AlphaFoldDB" id="A0A368FI16"/>
<gene>
    <name evidence="1" type="ORF">ANCCAN_24422</name>
</gene>
<organism evidence="1 2">
    <name type="scientific">Ancylostoma caninum</name>
    <name type="common">Dog hookworm</name>
    <dbReference type="NCBI Taxonomy" id="29170"/>
    <lineage>
        <taxon>Eukaryota</taxon>
        <taxon>Metazoa</taxon>
        <taxon>Ecdysozoa</taxon>
        <taxon>Nematoda</taxon>
        <taxon>Chromadorea</taxon>
        <taxon>Rhabditida</taxon>
        <taxon>Rhabditina</taxon>
        <taxon>Rhabditomorpha</taxon>
        <taxon>Strongyloidea</taxon>
        <taxon>Ancylostomatidae</taxon>
        <taxon>Ancylostomatinae</taxon>
        <taxon>Ancylostoma</taxon>
    </lineage>
</organism>